<gene>
    <name evidence="2" type="ORF">Ga0061069_105278</name>
</gene>
<feature type="region of interest" description="Disordered" evidence="1">
    <location>
        <begin position="70"/>
        <end position="96"/>
    </location>
</feature>
<keyword evidence="3" id="KW-1185">Reference proteome</keyword>
<reference evidence="3" key="1">
    <citation type="submission" date="2015-08" db="EMBL/GenBank/DDBJ databases">
        <authorList>
            <person name="Varghese N."/>
        </authorList>
    </citation>
    <scope>NUCLEOTIDE SEQUENCE [LARGE SCALE GENOMIC DNA]</scope>
    <source>
        <strain evidence="3">DSM 18181</strain>
    </source>
</reference>
<protein>
    <submittedName>
        <fullName evidence="2">Uncharacterized protein</fullName>
    </submittedName>
</protein>
<name>A0A0K6I2V0_9BURK</name>
<dbReference type="STRING" id="339866.GCA_001418255_01784"/>
<accession>A0A0K6I2V0</accession>
<evidence type="ECO:0000313" key="3">
    <source>
        <dbReference type="Proteomes" id="UP000183649"/>
    </source>
</evidence>
<feature type="compositionally biased region" description="Basic and acidic residues" evidence="1">
    <location>
        <begin position="71"/>
        <end position="81"/>
    </location>
</feature>
<organism evidence="2 3">
    <name type="scientific">Thiomonas bhubaneswarensis</name>
    <dbReference type="NCBI Taxonomy" id="339866"/>
    <lineage>
        <taxon>Bacteria</taxon>
        <taxon>Pseudomonadati</taxon>
        <taxon>Pseudomonadota</taxon>
        <taxon>Betaproteobacteria</taxon>
        <taxon>Burkholderiales</taxon>
        <taxon>Thiomonas</taxon>
    </lineage>
</organism>
<dbReference type="AlphaFoldDB" id="A0A0K6I2V0"/>
<dbReference type="RefSeq" id="WP_055450651.1">
    <property type="nucleotide sequence ID" value="NZ_CYHF01000005.1"/>
</dbReference>
<dbReference type="OrthoDB" id="9181414at2"/>
<sequence>MGSSEALALAAHLHVLLRRKIGRVTDTEWMAQNADYAKEVLRVARAENDADLNQWADRFEAVMFPGGIDKGAGEGGKDKGASAKPAAPASYLGRLR</sequence>
<dbReference type="Proteomes" id="UP000183649">
    <property type="component" value="Unassembled WGS sequence"/>
</dbReference>
<dbReference type="EMBL" id="CYHF01000005">
    <property type="protein sequence ID" value="CUA97484.1"/>
    <property type="molecule type" value="Genomic_DNA"/>
</dbReference>
<proteinExistence type="predicted"/>
<evidence type="ECO:0000256" key="1">
    <source>
        <dbReference type="SAM" id="MobiDB-lite"/>
    </source>
</evidence>
<evidence type="ECO:0000313" key="2">
    <source>
        <dbReference type="EMBL" id="CUA97484.1"/>
    </source>
</evidence>